<reference evidence="3" key="1">
    <citation type="submission" date="2016-10" db="EMBL/GenBank/DDBJ databases">
        <authorList>
            <person name="Varghese N."/>
            <person name="Submissions S."/>
        </authorList>
    </citation>
    <scope>NUCLEOTIDE SEQUENCE [LARGE SCALE GENOMIC DNA]</scope>
    <source>
        <strain evidence="3">8N4</strain>
    </source>
</reference>
<evidence type="ECO:0000256" key="1">
    <source>
        <dbReference type="SAM" id="SignalP"/>
    </source>
</evidence>
<evidence type="ECO:0008006" key="4">
    <source>
        <dbReference type="Google" id="ProtNLM"/>
    </source>
</evidence>
<dbReference type="Proteomes" id="UP000242515">
    <property type="component" value="Unassembled WGS sequence"/>
</dbReference>
<feature type="chain" id="PRO_5017279364" description="Lysozyme inhibitor LprI N-terminal domain-containing protein" evidence="1">
    <location>
        <begin position="20"/>
        <end position="117"/>
    </location>
</feature>
<accession>A0A1H9D8W4</accession>
<sequence length="117" mass="13635">MKMNNAILFLLIYSFNVCAAFTEPEMSQLAEINKNSIEKTKREKKNLELIIIKTIKNLPEQKNKIIDLNKSWSETINKKCKLSIFESINTDAEIAEENLCLYSEYKLEADFFDGLNY</sequence>
<protein>
    <recommendedName>
        <fullName evidence="4">Lysozyme inhibitor LprI N-terminal domain-containing protein</fullName>
    </recommendedName>
</protein>
<evidence type="ECO:0000313" key="2">
    <source>
        <dbReference type="EMBL" id="SEQ09925.1"/>
    </source>
</evidence>
<gene>
    <name evidence="2" type="ORF">SAMN05216522_101189</name>
</gene>
<dbReference type="OrthoDB" id="6630860at2"/>
<evidence type="ECO:0000313" key="3">
    <source>
        <dbReference type="Proteomes" id="UP000242515"/>
    </source>
</evidence>
<keyword evidence="3" id="KW-1185">Reference proteome</keyword>
<keyword evidence="1" id="KW-0732">Signal</keyword>
<dbReference type="EMBL" id="FOGC01000001">
    <property type="protein sequence ID" value="SEQ09925.1"/>
    <property type="molecule type" value="Genomic_DNA"/>
</dbReference>
<organism evidence="2 3">
    <name type="scientific">Rosenbergiella nectarea</name>
    <dbReference type="NCBI Taxonomy" id="988801"/>
    <lineage>
        <taxon>Bacteria</taxon>
        <taxon>Pseudomonadati</taxon>
        <taxon>Pseudomonadota</taxon>
        <taxon>Gammaproteobacteria</taxon>
        <taxon>Enterobacterales</taxon>
        <taxon>Erwiniaceae</taxon>
        <taxon>Rosenbergiella</taxon>
    </lineage>
</organism>
<name>A0A1H9D8W4_9GAMM</name>
<dbReference type="AlphaFoldDB" id="A0A1H9D8W4"/>
<dbReference type="STRING" id="988801.SAMN05216522_101189"/>
<feature type="signal peptide" evidence="1">
    <location>
        <begin position="1"/>
        <end position="19"/>
    </location>
</feature>
<proteinExistence type="predicted"/>
<dbReference type="RefSeq" id="WP_092671396.1">
    <property type="nucleotide sequence ID" value="NZ_FOGC01000001.1"/>
</dbReference>